<gene>
    <name evidence="1" type="ORF">H5P30_20500</name>
</gene>
<dbReference type="Proteomes" id="UP000525652">
    <property type="component" value="Unassembled WGS sequence"/>
</dbReference>
<protein>
    <submittedName>
        <fullName evidence="1">Uncharacterized protein</fullName>
    </submittedName>
</protein>
<evidence type="ECO:0000313" key="2">
    <source>
        <dbReference type="Proteomes" id="UP000525652"/>
    </source>
</evidence>
<evidence type="ECO:0000313" key="1">
    <source>
        <dbReference type="EMBL" id="MBC2604171.1"/>
    </source>
</evidence>
<organism evidence="1 2">
    <name type="scientific">Puniceicoccus vermicola</name>
    <dbReference type="NCBI Taxonomy" id="388746"/>
    <lineage>
        <taxon>Bacteria</taxon>
        <taxon>Pseudomonadati</taxon>
        <taxon>Verrucomicrobiota</taxon>
        <taxon>Opitutia</taxon>
        <taxon>Puniceicoccales</taxon>
        <taxon>Puniceicoccaceae</taxon>
        <taxon>Puniceicoccus</taxon>
    </lineage>
</organism>
<reference evidence="1 2" key="1">
    <citation type="submission" date="2020-07" db="EMBL/GenBank/DDBJ databases">
        <authorList>
            <person name="Feng X."/>
        </authorList>
    </citation>
    <scope>NUCLEOTIDE SEQUENCE [LARGE SCALE GENOMIC DNA]</scope>
    <source>
        <strain evidence="1 2">JCM14086</strain>
    </source>
</reference>
<dbReference type="EMBL" id="JACHVA010000139">
    <property type="protein sequence ID" value="MBC2604171.1"/>
    <property type="molecule type" value="Genomic_DNA"/>
</dbReference>
<proteinExistence type="predicted"/>
<dbReference type="RefSeq" id="WP_185694783.1">
    <property type="nucleotide sequence ID" value="NZ_JACHVA010000139.1"/>
</dbReference>
<sequence length="70" mass="7552">MARAISNGVRRGDRFPPKIIEIAIALPLQGLPDTGSTYLFAIFTLTKKIGYFAQGDRSFPVAFLASPVPA</sequence>
<comment type="caution">
    <text evidence="1">The sequence shown here is derived from an EMBL/GenBank/DDBJ whole genome shotgun (WGS) entry which is preliminary data.</text>
</comment>
<dbReference type="AlphaFoldDB" id="A0A7X1B217"/>
<name>A0A7X1B217_9BACT</name>
<accession>A0A7X1B217</accession>
<keyword evidence="2" id="KW-1185">Reference proteome</keyword>